<keyword evidence="2" id="KW-0812">Transmembrane</keyword>
<feature type="compositionally biased region" description="Low complexity" evidence="1">
    <location>
        <begin position="100"/>
        <end position="111"/>
    </location>
</feature>
<proteinExistence type="predicted"/>
<feature type="compositionally biased region" description="Basic and acidic residues" evidence="1">
    <location>
        <begin position="73"/>
        <end position="94"/>
    </location>
</feature>
<evidence type="ECO:0000313" key="4">
    <source>
        <dbReference type="Proteomes" id="UP000711736"/>
    </source>
</evidence>
<evidence type="ECO:0008006" key="5">
    <source>
        <dbReference type="Google" id="ProtNLM"/>
    </source>
</evidence>
<evidence type="ECO:0000313" key="3">
    <source>
        <dbReference type="EMBL" id="MBT1175274.1"/>
    </source>
</evidence>
<dbReference type="EMBL" id="JAFEJU010000004">
    <property type="protein sequence ID" value="MBT1175274.1"/>
    <property type="molecule type" value="Genomic_DNA"/>
</dbReference>
<feature type="region of interest" description="Disordered" evidence="1">
    <location>
        <begin position="52"/>
        <end position="111"/>
    </location>
</feature>
<protein>
    <recommendedName>
        <fullName evidence="5">Serine/threonine protein kinase</fullName>
    </recommendedName>
</protein>
<keyword evidence="4" id="KW-1185">Reference proteome</keyword>
<evidence type="ECO:0000256" key="1">
    <source>
        <dbReference type="SAM" id="MobiDB-lite"/>
    </source>
</evidence>
<accession>A0ABS5UW04</accession>
<dbReference type="Proteomes" id="UP000711736">
    <property type="component" value="Unassembled WGS sequence"/>
</dbReference>
<name>A0ABS5UW04_9BIFI</name>
<feature type="compositionally biased region" description="Low complexity" evidence="1">
    <location>
        <begin position="52"/>
        <end position="70"/>
    </location>
</feature>
<sequence>MNGTAERTASVNHRTTASTVIITVLIAAIVLVALGIAGFVAWGTGVFDNHQDASASATTTKTSRTDSNTSKRSRTDSKKQSDKSTTKESTDAKDSATNQSDNATGNSSNNASATMSTYANAFFGYSVDYPSNIIEGPESDSSDGCTIYDPNSSVVITVWGAWNDVVAHSTPQSELESMRANAPMSPSYESVAGQSVYLSYQDGDTIHYIRELVTDDKILAVEITYSTSDRAAGDALTSTVPPTLHSVDGANGR</sequence>
<comment type="caution">
    <text evidence="3">The sequence shown here is derived from an EMBL/GenBank/DDBJ whole genome shotgun (WGS) entry which is preliminary data.</text>
</comment>
<reference evidence="3 4" key="1">
    <citation type="journal article" date="2021" name="Environ. Microbiol.">
        <title>Genetic insights into the dark matter of the mammalian gut microbiota through targeted genome reconstruction.</title>
        <authorList>
            <person name="Lugli G.A."/>
            <person name="Alessandri G."/>
            <person name="Milani C."/>
            <person name="Viappiani A."/>
            <person name="Fontana F."/>
            <person name="Tarracchini C."/>
            <person name="Mancabelli L."/>
            <person name="Argentini C."/>
            <person name="Ruiz L."/>
            <person name="Margolles A."/>
            <person name="van Sinderen D."/>
            <person name="Turroni F."/>
            <person name="Ventura M."/>
        </authorList>
    </citation>
    <scope>NUCLEOTIDE SEQUENCE [LARGE SCALE GENOMIC DNA]</scope>
    <source>
        <strain evidence="3 4">LC6</strain>
    </source>
</reference>
<keyword evidence="2" id="KW-1133">Transmembrane helix</keyword>
<feature type="transmembrane region" description="Helical" evidence="2">
    <location>
        <begin position="20"/>
        <end position="42"/>
    </location>
</feature>
<keyword evidence="2" id="KW-0472">Membrane</keyword>
<gene>
    <name evidence="3" type="ORF">JS530_07145</name>
</gene>
<evidence type="ECO:0000256" key="2">
    <source>
        <dbReference type="SAM" id="Phobius"/>
    </source>
</evidence>
<organism evidence="3 4">
    <name type="scientific">Bifidobacterium colobi</name>
    <dbReference type="NCBI Taxonomy" id="2809026"/>
    <lineage>
        <taxon>Bacteria</taxon>
        <taxon>Bacillati</taxon>
        <taxon>Actinomycetota</taxon>
        <taxon>Actinomycetes</taxon>
        <taxon>Bifidobacteriales</taxon>
        <taxon>Bifidobacteriaceae</taxon>
        <taxon>Bifidobacterium</taxon>
    </lineage>
</organism>